<dbReference type="EMBL" id="LFZO01000386">
    <property type="protein sequence ID" value="KXT08987.1"/>
    <property type="molecule type" value="Genomic_DNA"/>
</dbReference>
<dbReference type="AlphaFoldDB" id="A0A139I2S8"/>
<proteinExistence type="predicted"/>
<accession>A0A139I2S8</accession>
<evidence type="ECO:0000313" key="2">
    <source>
        <dbReference type="Proteomes" id="UP000073492"/>
    </source>
</evidence>
<keyword evidence="2" id="KW-1185">Reference proteome</keyword>
<protein>
    <submittedName>
        <fullName evidence="1">Uncharacterized protein</fullName>
    </submittedName>
</protein>
<evidence type="ECO:0000313" key="1">
    <source>
        <dbReference type="EMBL" id="KXT08987.1"/>
    </source>
</evidence>
<sequence length="82" mass="9419">MVALISYPPNDSGYWIAECRTTWSQGFWEFAKEDTTLREIFMCFAAAKEAAVRDAAESKFYFAHKGRAMQLIRNDLQSEGKD</sequence>
<gene>
    <name evidence="1" type="ORF">AC579_69</name>
</gene>
<dbReference type="Proteomes" id="UP000073492">
    <property type="component" value="Unassembled WGS sequence"/>
</dbReference>
<comment type="caution">
    <text evidence="1">The sequence shown here is derived from an EMBL/GenBank/DDBJ whole genome shotgun (WGS) entry which is preliminary data.</text>
</comment>
<organism evidence="1 2">
    <name type="scientific">Pseudocercospora musae</name>
    <dbReference type="NCBI Taxonomy" id="113226"/>
    <lineage>
        <taxon>Eukaryota</taxon>
        <taxon>Fungi</taxon>
        <taxon>Dikarya</taxon>
        <taxon>Ascomycota</taxon>
        <taxon>Pezizomycotina</taxon>
        <taxon>Dothideomycetes</taxon>
        <taxon>Dothideomycetidae</taxon>
        <taxon>Mycosphaerellales</taxon>
        <taxon>Mycosphaerellaceae</taxon>
        <taxon>Pseudocercospora</taxon>
    </lineage>
</organism>
<dbReference type="OrthoDB" id="4158087at2759"/>
<reference evidence="1 2" key="1">
    <citation type="submission" date="2015-07" db="EMBL/GenBank/DDBJ databases">
        <title>Comparative genomics of the Sigatoka disease complex on banana suggests a link between parallel evolutionary changes in Pseudocercospora fijiensis and Pseudocercospora eumusae and increased virulence on the banana host.</title>
        <authorList>
            <person name="Chang T.-C."/>
            <person name="Salvucci A."/>
            <person name="Crous P.W."/>
            <person name="Stergiopoulos I."/>
        </authorList>
    </citation>
    <scope>NUCLEOTIDE SEQUENCE [LARGE SCALE GENOMIC DNA]</scope>
    <source>
        <strain evidence="1 2">CBS 116634</strain>
    </source>
</reference>
<name>A0A139I2S8_9PEZI</name>